<dbReference type="EMBL" id="KN834829">
    <property type="protein sequence ID" value="KIK53474.1"/>
    <property type="molecule type" value="Genomic_DNA"/>
</dbReference>
<feature type="region of interest" description="Disordered" evidence="1">
    <location>
        <begin position="1"/>
        <end position="20"/>
    </location>
</feature>
<proteinExistence type="predicted"/>
<name>A0A0D0BV62_9AGAR</name>
<evidence type="ECO:0000256" key="1">
    <source>
        <dbReference type="SAM" id="MobiDB-lite"/>
    </source>
</evidence>
<reference evidence="2 3" key="1">
    <citation type="submission" date="2014-04" db="EMBL/GenBank/DDBJ databases">
        <title>Evolutionary Origins and Diversification of the Mycorrhizal Mutualists.</title>
        <authorList>
            <consortium name="DOE Joint Genome Institute"/>
            <consortium name="Mycorrhizal Genomics Consortium"/>
            <person name="Kohler A."/>
            <person name="Kuo A."/>
            <person name="Nagy L.G."/>
            <person name="Floudas D."/>
            <person name="Copeland A."/>
            <person name="Barry K.W."/>
            <person name="Cichocki N."/>
            <person name="Veneault-Fourrey C."/>
            <person name="LaButti K."/>
            <person name="Lindquist E.A."/>
            <person name="Lipzen A."/>
            <person name="Lundell T."/>
            <person name="Morin E."/>
            <person name="Murat C."/>
            <person name="Riley R."/>
            <person name="Ohm R."/>
            <person name="Sun H."/>
            <person name="Tunlid A."/>
            <person name="Henrissat B."/>
            <person name="Grigoriev I.V."/>
            <person name="Hibbett D.S."/>
            <person name="Martin F."/>
        </authorList>
    </citation>
    <scope>NUCLEOTIDE SEQUENCE [LARGE SCALE GENOMIC DNA]</scope>
    <source>
        <strain evidence="2 3">FD-317 M1</strain>
    </source>
</reference>
<accession>A0A0D0BV62</accession>
<gene>
    <name evidence="2" type="ORF">GYMLUDRAFT_937449</name>
</gene>
<evidence type="ECO:0000313" key="3">
    <source>
        <dbReference type="Proteomes" id="UP000053593"/>
    </source>
</evidence>
<feature type="compositionally biased region" description="Polar residues" evidence="1">
    <location>
        <begin position="1"/>
        <end position="11"/>
    </location>
</feature>
<keyword evidence="3" id="KW-1185">Reference proteome</keyword>
<dbReference type="AlphaFoldDB" id="A0A0D0BV62"/>
<sequence>MTRTALSTFQMPSHPPRPKQARTYVDTLHWNAIKSLEDQYDIEIGGTVNVAPASISMSSRISSLLSKNASSSTVLIQYKVIGEFEPEFIPATVTLQEGMPALTEAEFRERYGDYYLAGRQRGYGCRMVIVCQIDDKSITKKHEIEAQTLVENFFKASGTQSKVKSQSKNCSILHVMIETYGCSADASYLSNGLLSPQDALAALPKLLANPKGTPRIGILYHYSSLINCNLPRRVTVHRDVFAKIHEMRDMYLDLQTYLEHPALQSDAYAIRVKSIRSAIAAFQTQRKNLVRKLTLEKKVQDTDIYVQMVEAKLKADGMMKCYDFIAGVKGMDKARKRSVKPGPGGTGVKENNRNTFVWECGKVGGKFKKKLANYNQVVFGAGFEAYELEWESPLTTPPNPLKKMIGKVGYPEHMNLVRIDPEEMGGKKGRVPEEGEEVDGGFFNFRLAGGRMFVVGWILSCVWDGKPDPGPVIELDDEGDNNFILSDRFTVKLDTSRPTRWKCKVTFVFQAHHQFPDLKLEEKNSFKEPDMN</sequence>
<dbReference type="OrthoDB" id="3003433at2759"/>
<dbReference type="HOGENOM" id="CLU_018587_0_0_1"/>
<evidence type="ECO:0008006" key="4">
    <source>
        <dbReference type="Google" id="ProtNLM"/>
    </source>
</evidence>
<evidence type="ECO:0000313" key="2">
    <source>
        <dbReference type="EMBL" id="KIK53474.1"/>
    </source>
</evidence>
<dbReference type="Proteomes" id="UP000053593">
    <property type="component" value="Unassembled WGS sequence"/>
</dbReference>
<organism evidence="2 3">
    <name type="scientific">Collybiopsis luxurians FD-317 M1</name>
    <dbReference type="NCBI Taxonomy" id="944289"/>
    <lineage>
        <taxon>Eukaryota</taxon>
        <taxon>Fungi</taxon>
        <taxon>Dikarya</taxon>
        <taxon>Basidiomycota</taxon>
        <taxon>Agaricomycotina</taxon>
        <taxon>Agaricomycetes</taxon>
        <taxon>Agaricomycetidae</taxon>
        <taxon>Agaricales</taxon>
        <taxon>Marasmiineae</taxon>
        <taxon>Omphalotaceae</taxon>
        <taxon>Collybiopsis</taxon>
        <taxon>Collybiopsis luxurians</taxon>
    </lineage>
</organism>
<protein>
    <recommendedName>
        <fullName evidence="4">MACPF domain-containing protein</fullName>
    </recommendedName>
</protein>